<dbReference type="SUPFAM" id="SSF48065">
    <property type="entry name" value="DBL homology domain (DH-domain)"/>
    <property type="match status" value="1"/>
</dbReference>
<dbReference type="EMBL" id="KN834449">
    <property type="protein sequence ID" value="KIK10744.1"/>
    <property type="molecule type" value="Genomic_DNA"/>
</dbReference>
<comment type="subcellular location">
    <subcellularLocation>
        <location evidence="1">Cytoplasm</location>
    </subcellularLocation>
</comment>
<dbReference type="Proteomes" id="UP000054018">
    <property type="component" value="Unassembled WGS sequence"/>
</dbReference>
<keyword evidence="5" id="KW-1185">Reference proteome</keyword>
<evidence type="ECO:0000256" key="2">
    <source>
        <dbReference type="ARBA" id="ARBA00022490"/>
    </source>
</evidence>
<proteinExistence type="predicted"/>
<organism evidence="4 5">
    <name type="scientific">Pisolithus microcarpus 441</name>
    <dbReference type="NCBI Taxonomy" id="765257"/>
    <lineage>
        <taxon>Eukaryota</taxon>
        <taxon>Fungi</taxon>
        <taxon>Dikarya</taxon>
        <taxon>Basidiomycota</taxon>
        <taxon>Agaricomycotina</taxon>
        <taxon>Agaricomycetes</taxon>
        <taxon>Agaricomycetidae</taxon>
        <taxon>Boletales</taxon>
        <taxon>Sclerodermatineae</taxon>
        <taxon>Pisolithaceae</taxon>
        <taxon>Pisolithus</taxon>
    </lineage>
</organism>
<accession>A0A0C9Y9M4</accession>
<feature type="domain" description="DH" evidence="3">
    <location>
        <begin position="1"/>
        <end position="86"/>
    </location>
</feature>
<dbReference type="STRING" id="765257.A0A0C9Y9M4"/>
<dbReference type="GO" id="GO:0035025">
    <property type="term" value="P:positive regulation of Rho protein signal transduction"/>
    <property type="evidence" value="ECO:0007669"/>
    <property type="project" value="TreeGrafter"/>
</dbReference>
<gene>
    <name evidence="4" type="ORF">PISMIDRAFT_576971</name>
</gene>
<dbReference type="Gene3D" id="1.20.900.10">
    <property type="entry name" value="Dbl homology (DH) domain"/>
    <property type="match status" value="1"/>
</dbReference>
<dbReference type="InterPro" id="IPR051480">
    <property type="entry name" value="Endocytic_GEF_Adapter"/>
</dbReference>
<keyword evidence="2" id="KW-0963">Cytoplasm</keyword>
<dbReference type="OrthoDB" id="1716625at2759"/>
<reference evidence="5" key="2">
    <citation type="submission" date="2015-01" db="EMBL/GenBank/DDBJ databases">
        <title>Evolutionary Origins and Diversification of the Mycorrhizal Mutualists.</title>
        <authorList>
            <consortium name="DOE Joint Genome Institute"/>
            <consortium name="Mycorrhizal Genomics Consortium"/>
            <person name="Kohler A."/>
            <person name="Kuo A."/>
            <person name="Nagy L.G."/>
            <person name="Floudas D."/>
            <person name="Copeland A."/>
            <person name="Barry K.W."/>
            <person name="Cichocki N."/>
            <person name="Veneault-Fourrey C."/>
            <person name="LaButti K."/>
            <person name="Lindquist E.A."/>
            <person name="Lipzen A."/>
            <person name="Lundell T."/>
            <person name="Morin E."/>
            <person name="Murat C."/>
            <person name="Riley R."/>
            <person name="Ohm R."/>
            <person name="Sun H."/>
            <person name="Tunlid A."/>
            <person name="Henrissat B."/>
            <person name="Grigoriev I.V."/>
            <person name="Hibbett D.S."/>
            <person name="Martin F."/>
        </authorList>
    </citation>
    <scope>NUCLEOTIDE SEQUENCE [LARGE SCALE GENOMIC DNA]</scope>
    <source>
        <strain evidence="5">441</strain>
    </source>
</reference>
<sequence length="86" mass="9802">MLEEESTSTIFSNIEDILLTNTALLSTLEERQRECRLYVDLAGDLLETRMPHMRVYLDYCVNQANAGKVLQSLRDANPELSAQLQV</sequence>
<dbReference type="AlphaFoldDB" id="A0A0C9Y9M4"/>
<dbReference type="GO" id="GO:0005085">
    <property type="term" value="F:guanyl-nucleotide exchange factor activity"/>
    <property type="evidence" value="ECO:0007669"/>
    <property type="project" value="InterPro"/>
</dbReference>
<dbReference type="InterPro" id="IPR035899">
    <property type="entry name" value="DBL_dom_sf"/>
</dbReference>
<dbReference type="GO" id="GO:0005737">
    <property type="term" value="C:cytoplasm"/>
    <property type="evidence" value="ECO:0007669"/>
    <property type="project" value="UniProtKB-SubCell"/>
</dbReference>
<dbReference type="InterPro" id="IPR000219">
    <property type="entry name" value="DH_dom"/>
</dbReference>
<dbReference type="PANTHER" id="PTHR46006">
    <property type="entry name" value="RHO GUANINE NUCLEOTIDE EXCHANGE FACTOR AT 64C, ISOFORM A"/>
    <property type="match status" value="1"/>
</dbReference>
<dbReference type="Pfam" id="PF00621">
    <property type="entry name" value="RhoGEF"/>
    <property type="match status" value="1"/>
</dbReference>
<dbReference type="PROSITE" id="PS50010">
    <property type="entry name" value="DH_2"/>
    <property type="match status" value="1"/>
</dbReference>
<reference evidence="4 5" key="1">
    <citation type="submission" date="2014-04" db="EMBL/GenBank/DDBJ databases">
        <authorList>
            <consortium name="DOE Joint Genome Institute"/>
            <person name="Kuo A."/>
            <person name="Kohler A."/>
            <person name="Costa M.D."/>
            <person name="Nagy L.G."/>
            <person name="Floudas D."/>
            <person name="Copeland A."/>
            <person name="Barry K.W."/>
            <person name="Cichocki N."/>
            <person name="Veneault-Fourrey C."/>
            <person name="LaButti K."/>
            <person name="Lindquist E.A."/>
            <person name="Lipzen A."/>
            <person name="Lundell T."/>
            <person name="Morin E."/>
            <person name="Murat C."/>
            <person name="Sun H."/>
            <person name="Tunlid A."/>
            <person name="Henrissat B."/>
            <person name="Grigoriev I.V."/>
            <person name="Hibbett D.S."/>
            <person name="Martin F."/>
            <person name="Nordberg H.P."/>
            <person name="Cantor M.N."/>
            <person name="Hua S.X."/>
        </authorList>
    </citation>
    <scope>NUCLEOTIDE SEQUENCE [LARGE SCALE GENOMIC DNA]</scope>
    <source>
        <strain evidence="4 5">441</strain>
    </source>
</reference>
<dbReference type="HOGENOM" id="CLU_174208_0_0_1"/>
<protein>
    <recommendedName>
        <fullName evidence="3">DH domain-containing protein</fullName>
    </recommendedName>
</protein>
<name>A0A0C9Y9M4_9AGAM</name>
<evidence type="ECO:0000259" key="3">
    <source>
        <dbReference type="PROSITE" id="PS50010"/>
    </source>
</evidence>
<evidence type="ECO:0000313" key="4">
    <source>
        <dbReference type="EMBL" id="KIK10744.1"/>
    </source>
</evidence>
<dbReference type="PANTHER" id="PTHR46006:SF6">
    <property type="entry name" value="INTERSECTIN-2 ISOFORM X1"/>
    <property type="match status" value="1"/>
</dbReference>
<evidence type="ECO:0000256" key="1">
    <source>
        <dbReference type="ARBA" id="ARBA00004496"/>
    </source>
</evidence>
<evidence type="ECO:0000313" key="5">
    <source>
        <dbReference type="Proteomes" id="UP000054018"/>
    </source>
</evidence>